<keyword evidence="17" id="KW-0676">Redox-active center</keyword>
<feature type="domain" description="CHCH" evidence="20">
    <location>
        <begin position="211"/>
        <end position="247"/>
    </location>
</feature>
<evidence type="ECO:0000256" key="4">
    <source>
        <dbReference type="ARBA" id="ARBA00013714"/>
    </source>
</evidence>
<evidence type="ECO:0000256" key="11">
    <source>
        <dbReference type="ARBA" id="ARBA00022989"/>
    </source>
</evidence>
<dbReference type="GO" id="GO:0005743">
    <property type="term" value="C:mitochondrial inner membrane"/>
    <property type="evidence" value="ECO:0007669"/>
    <property type="project" value="UniProtKB-SubCell"/>
</dbReference>
<dbReference type="PANTHER" id="PTHR21622">
    <property type="entry name" value="COILED-COIL-HELIX-COILED-COIL-HELIX DOMAIN CONTAINING 4"/>
    <property type="match status" value="1"/>
</dbReference>
<sequence>MYRFALNKTAARSSVRYAAAARASARILSTRPAARSYSSGHSSNQESSSPFKIVTYIAPTVLALAAYYGIVEIPNNRAKAAKKAAKEHSEEAAPVAEEFVSEPEPSQSEPETLPQTPVEATSEPETPAVATTESETVSEDPLPEAVKESIDLLSADLEEAIKEGAIPEDQPVEGDAAVEATDAAQAGAFNPDTGEINWDCPCLGGMANGPCGEEFKTAFSCFVYSEAEPKGVDCIEKFSAMQDCFRRHPDVYAEELSDAQPFADENNKGVVAAEEAAIAEFSEPAVASSEVAETAAQPEPEATIIPTEPETTITPTEPEATIAPTETVKEDN</sequence>
<dbReference type="GO" id="GO:0015035">
    <property type="term" value="F:protein-disulfide reductase activity"/>
    <property type="evidence" value="ECO:0007669"/>
    <property type="project" value="InterPro"/>
</dbReference>
<evidence type="ECO:0000256" key="9">
    <source>
        <dbReference type="ARBA" id="ARBA00022946"/>
    </source>
</evidence>
<keyword evidence="5" id="KW-0813">Transport</keyword>
<keyword evidence="12" id="KW-0560">Oxidoreductase</keyword>
<keyword evidence="22" id="KW-1185">Reference proteome</keyword>
<dbReference type="GO" id="GO:0045041">
    <property type="term" value="P:protein import into mitochondrial intermembrane space"/>
    <property type="evidence" value="ECO:0007669"/>
    <property type="project" value="InterPro"/>
</dbReference>
<organism evidence="21 22">
    <name type="scientific">Geotrichum candidum</name>
    <name type="common">Oospora lactis</name>
    <name type="synonym">Dipodascus geotrichum</name>
    <dbReference type="NCBI Taxonomy" id="1173061"/>
    <lineage>
        <taxon>Eukaryota</taxon>
        <taxon>Fungi</taxon>
        <taxon>Dikarya</taxon>
        <taxon>Ascomycota</taxon>
        <taxon>Saccharomycotina</taxon>
        <taxon>Dipodascomycetes</taxon>
        <taxon>Dipodascales</taxon>
        <taxon>Dipodascaceae</taxon>
        <taxon>Geotrichum</taxon>
    </lineage>
</organism>
<evidence type="ECO:0000256" key="10">
    <source>
        <dbReference type="ARBA" id="ARBA00022968"/>
    </source>
</evidence>
<feature type="region of interest" description="Disordered" evidence="19">
    <location>
        <begin position="283"/>
        <end position="332"/>
    </location>
</feature>
<dbReference type="Gene3D" id="1.10.287.2900">
    <property type="match status" value="1"/>
</dbReference>
<feature type="compositionally biased region" description="Low complexity" evidence="19">
    <location>
        <begin position="283"/>
        <end position="326"/>
    </location>
</feature>
<keyword evidence="8" id="KW-0653">Protein transport</keyword>
<evidence type="ECO:0000256" key="18">
    <source>
        <dbReference type="ARBA" id="ARBA00033150"/>
    </source>
</evidence>
<evidence type="ECO:0000256" key="5">
    <source>
        <dbReference type="ARBA" id="ARBA00022448"/>
    </source>
</evidence>
<keyword evidence="10" id="KW-0735">Signal-anchor</keyword>
<dbReference type="PANTHER" id="PTHR21622:SF0">
    <property type="entry name" value="COILED-COIL-HELIX-COILED-COIL-HELIX DOMAIN CONTAINING 4"/>
    <property type="match status" value="1"/>
</dbReference>
<keyword evidence="6" id="KW-0812">Transmembrane</keyword>
<evidence type="ECO:0000256" key="1">
    <source>
        <dbReference type="ARBA" id="ARBA00001947"/>
    </source>
</evidence>
<dbReference type="GO" id="GO:0005758">
    <property type="term" value="C:mitochondrial intermembrane space"/>
    <property type="evidence" value="ECO:0007669"/>
    <property type="project" value="TreeGrafter"/>
</dbReference>
<evidence type="ECO:0000256" key="6">
    <source>
        <dbReference type="ARBA" id="ARBA00022692"/>
    </source>
</evidence>
<evidence type="ECO:0000259" key="20">
    <source>
        <dbReference type="Pfam" id="PF06747"/>
    </source>
</evidence>
<keyword evidence="7" id="KW-0999">Mitochondrion inner membrane</keyword>
<reference evidence="21" key="1">
    <citation type="submission" date="2014-03" db="EMBL/GenBank/DDBJ databases">
        <authorList>
            <person name="Casaregola S."/>
        </authorList>
    </citation>
    <scope>NUCLEOTIDE SEQUENCE [LARGE SCALE GENOMIC DNA]</scope>
    <source>
        <strain evidence="21">CLIB 918</strain>
    </source>
</reference>
<keyword evidence="14" id="KW-0496">Mitochondrion</keyword>
<proteinExistence type="predicted"/>
<evidence type="ECO:0000256" key="15">
    <source>
        <dbReference type="ARBA" id="ARBA00023136"/>
    </source>
</evidence>
<evidence type="ECO:0000313" key="22">
    <source>
        <dbReference type="Proteomes" id="UP000242525"/>
    </source>
</evidence>
<dbReference type="FunFam" id="1.10.287.2900:FF:000002">
    <property type="entry name" value="Mitochondrial intermembrane space import and assembly protein"/>
    <property type="match status" value="1"/>
</dbReference>
<evidence type="ECO:0000256" key="12">
    <source>
        <dbReference type="ARBA" id="ARBA00023002"/>
    </source>
</evidence>
<dbReference type="AlphaFoldDB" id="A0A0J9XJE1"/>
<dbReference type="Proteomes" id="UP000242525">
    <property type="component" value="Unassembled WGS sequence"/>
</dbReference>
<dbReference type="Pfam" id="PF06747">
    <property type="entry name" value="CHCH"/>
    <property type="match status" value="1"/>
</dbReference>
<evidence type="ECO:0000256" key="3">
    <source>
        <dbReference type="ARBA" id="ARBA00004164"/>
    </source>
</evidence>
<accession>A0A0J9XJE1</accession>
<dbReference type="STRING" id="1173061.A0A0J9XJE1"/>
<keyword evidence="16" id="KW-1015">Disulfide bond</keyword>
<keyword evidence="13" id="KW-0811">Translocation</keyword>
<dbReference type="InterPro" id="IPR010625">
    <property type="entry name" value="CHCH"/>
</dbReference>
<feature type="region of interest" description="Disordered" evidence="19">
    <location>
        <begin position="82"/>
        <end position="143"/>
    </location>
</feature>
<evidence type="ECO:0000313" key="21">
    <source>
        <dbReference type="EMBL" id="CDO57132.1"/>
    </source>
</evidence>
<dbReference type="PROSITE" id="PS51808">
    <property type="entry name" value="CHCH"/>
    <property type="match status" value="1"/>
</dbReference>
<evidence type="ECO:0000256" key="17">
    <source>
        <dbReference type="ARBA" id="ARBA00023284"/>
    </source>
</evidence>
<keyword evidence="15" id="KW-0472">Membrane</keyword>
<dbReference type="OrthoDB" id="7481291at2759"/>
<keyword evidence="11" id="KW-1133">Transmembrane helix</keyword>
<comment type="cofactor">
    <cofactor evidence="2">
        <name>Cu(2+)</name>
        <dbReference type="ChEBI" id="CHEBI:29036"/>
    </cofactor>
</comment>
<evidence type="ECO:0000256" key="16">
    <source>
        <dbReference type="ARBA" id="ARBA00023157"/>
    </source>
</evidence>
<evidence type="ECO:0000256" key="7">
    <source>
        <dbReference type="ARBA" id="ARBA00022792"/>
    </source>
</evidence>
<protein>
    <recommendedName>
        <fullName evidence="4">Mitochondrial intermembrane space import and assembly protein 40</fullName>
    </recommendedName>
    <alternativeName>
        <fullName evidence="18">Mitochondrial import inner membrane translocase TIM40</fullName>
    </alternativeName>
</protein>
<evidence type="ECO:0000256" key="14">
    <source>
        <dbReference type="ARBA" id="ARBA00023128"/>
    </source>
</evidence>
<gene>
    <name evidence="21" type="ORF">BN980_GECA19s00208g</name>
</gene>
<comment type="cofactor">
    <cofactor evidence="1">
        <name>Zn(2+)</name>
        <dbReference type="ChEBI" id="CHEBI:29105"/>
    </cofactor>
</comment>
<comment type="caution">
    <text evidence="21">The sequence shown here is derived from an EMBL/GenBank/DDBJ whole genome shotgun (WGS) entry which is preliminary data.</text>
</comment>
<evidence type="ECO:0000256" key="2">
    <source>
        <dbReference type="ARBA" id="ARBA00001973"/>
    </source>
</evidence>
<dbReference type="InterPro" id="IPR039289">
    <property type="entry name" value="CHCHD4"/>
</dbReference>
<dbReference type="EMBL" id="CCBN010000019">
    <property type="protein sequence ID" value="CDO57132.1"/>
    <property type="molecule type" value="Genomic_DNA"/>
</dbReference>
<evidence type="ECO:0000256" key="13">
    <source>
        <dbReference type="ARBA" id="ARBA00023010"/>
    </source>
</evidence>
<keyword evidence="9" id="KW-0809">Transit peptide</keyword>
<evidence type="ECO:0000256" key="8">
    <source>
        <dbReference type="ARBA" id="ARBA00022927"/>
    </source>
</evidence>
<name>A0A0J9XJE1_GEOCN</name>
<evidence type="ECO:0000256" key="19">
    <source>
        <dbReference type="SAM" id="MobiDB-lite"/>
    </source>
</evidence>
<feature type="compositionally biased region" description="Low complexity" evidence="19">
    <location>
        <begin position="102"/>
        <end position="111"/>
    </location>
</feature>
<comment type="subcellular location">
    <subcellularLocation>
        <location evidence="3">Mitochondrion inner membrane</location>
        <topology evidence="3">Single-pass type II membrane protein</topology>
        <orientation evidence="3">Intermembrane side</orientation>
    </subcellularLocation>
</comment>